<dbReference type="GO" id="GO:0004579">
    <property type="term" value="F:dolichyl-diphosphooligosaccharide-protein glycotransferase activity"/>
    <property type="evidence" value="ECO:0007669"/>
    <property type="project" value="UniProtKB-EC"/>
</dbReference>
<dbReference type="InterPro" id="IPR059112">
    <property type="entry name" value="CysZ/EI24"/>
</dbReference>
<comment type="similarity">
    <text evidence="5">Belongs to the STT3 family.</text>
</comment>
<dbReference type="GO" id="GO:0005789">
    <property type="term" value="C:endoplasmic reticulum membrane"/>
    <property type="evidence" value="ECO:0007669"/>
    <property type="project" value="UniProtKB-SubCell"/>
</dbReference>
<dbReference type="PANTHER" id="PTHR13872:SF43">
    <property type="entry name" value="DOLICHYL-DIPHOSPHOOLIGOSACCHARIDE--PROTEIN GLYCOSYLTRANSFERASE SUBUNIT STT3A"/>
    <property type="match status" value="1"/>
</dbReference>
<comment type="pathway">
    <text evidence="4">Protein modification; protein glycosylation.</text>
</comment>
<keyword evidence="7" id="KW-0328">Glycosyltransferase</keyword>
<dbReference type="InterPro" id="IPR054479">
    <property type="entry name" value="AglB-like_core"/>
</dbReference>
<feature type="transmembrane region" description="Helical" evidence="21">
    <location>
        <begin position="756"/>
        <end position="776"/>
    </location>
</feature>
<sequence length="1634" mass="184954">MTDSVRAFLRNVATGIKDSILGITTITKLDARIQQKREEQKKRRVSGPLAQRRAQSEDRKHESEPKVASRIFQCCAWNGGVFWLSLFLFYRVFIPLLQTLTARIIGDPSLHGNVWSWLEFILTSVFSALWVLPLFVLSKIVNAIWFQDIADLAFEVSGRKAQPFPSVSKIIADMLFNLLLQALFLIQGMIVSLFPIDAIGQMVSLLHMSLLYSLYCFEYRWFNHGIEMHQRLSNIERNWPYYFGFGLPMALLTALPSSYIISGCLFSILFPLFIISANEAKTPVKLYHFQLRLFSLVVLISNKLFHKTVHLQSALTSSNSAEKLPSSRTSPSRTRPLPTHPASGVKMTKMGFLRLSYEKQDTLLKLLILSMAAVLSFSTRLFSVLRFESVIHEFDPYFNYRTTRFLAEEGFYKFHNWFDDRAWYPLGRIIGGTIYPGLMITSAALYHMLHFFHVTIDIRNVCVFLAPLFSSFTAIVTYHFTKELKDAGAGLLAAAMIAVVPGYISRSVAGSYDNEGIAIFCMLLTYYMWIKAVKTGSVYWSSMCALAYFYMVSSWGGYVFLINLIPLHVLVLMLTGRFSHRIYVAYCTVYCLGTILSMQISFVGFQPVQSSEHMAAFGVFGLCQIHAFVDYLRSKLNAQQFEILFKSVISLVGFALLSVGAVLMLTGKISPWTGRFYSLLDPSYAKNNIPIIASVSEHQPTTWSSYYFDLQLLVFMFPVGLYYCFNNLSDARIFIIMYGVTSMYFSAVMVRLMLVLAPVMCILSGIGVSQVLTTYMKNLDVSRPDKKSKKQQDATYPIKNEVASGMILVMAFFLITYTFHSTWVTSEAYSSPSIVLSARGGDGSRIIFDDFREAYYWLRHNTPEDAKVMSWWDYGYQITAMANRTILVDNNTWNNTHISRVGQAMASTEERAYEIMRELDVSYVLVIFGGLTGYSSDDINKFLWMVRIGGSTDTGRHIKEHDYYTPTGEFRVDREGSPVLLNCLMYKMCYYRFGQVYTEAKRPPGYDRVRNAEIGNKDFELDVLEEAYTTEHWLVRIYKFADKLAFVPDRLRTLTTEASREHEAKTLKIHTPSLTNSTESLPVGCGDKSYNGHFQESSQTEVSKMSRWHKMLLSGPGYSALAISRVVHSWRFSLNGSRNFSTGKRARKDFIQDLEGQFKAIREKAAAAMPGTDWSPVELRRDLPPDRADIVVVGGGVIGWSVAYWLKKKERVRDGVRVLVVEKDPTYSEASTVLSAGGIRQQFSLKENIQLSLASVDFMRNINEHLWVLNEDPIDLQFNHSGYLFLASESVAHIMEENYVTQREHGAKVTLLSPAQLKERFPWLNTDGVVLASYGLENEGWFDPWSLLNAFRRKAMSMGVFHCHGEVTGFTCTTSNRETEDGDVLRIKRIKYIDVKMPDSREYQPVECAIVINAAGVNSGKIADMIGIGSGSEHSMAGFSLPVEPRKRYVYVVHCPDGPGLESPFLIDYSGVYFRREGLGGNYITGNSPEETEEPDISDLKVDHEFFQEKVWPHLSHRVPAFESLKVGEYNVKSSGDGIICRPVHPVGKLVTGAWAGFYDYNTFDQNAIIGLHPTISNMFLATGFSGHGLQHSPAVGCAMAELVLDGGFRTIDLSAFDFKRILQQEPILERNIV</sequence>
<dbReference type="Gene3D" id="3.50.50.60">
    <property type="entry name" value="FAD/NAD(P)-binding domain"/>
    <property type="match status" value="2"/>
</dbReference>
<feature type="transmembrane region" description="Helical" evidence="21">
    <location>
        <begin position="242"/>
        <end position="275"/>
    </location>
</feature>
<keyword evidence="13 21" id="KW-1133">Transmembrane helix</keyword>
<feature type="compositionally biased region" description="Low complexity" evidence="20">
    <location>
        <begin position="324"/>
        <end position="337"/>
    </location>
</feature>
<evidence type="ECO:0000256" key="17">
    <source>
        <dbReference type="ARBA" id="ARBA00040922"/>
    </source>
</evidence>
<evidence type="ECO:0000256" key="16">
    <source>
        <dbReference type="ARBA" id="ARBA00023211"/>
    </source>
</evidence>
<evidence type="ECO:0000256" key="1">
    <source>
        <dbReference type="ARBA" id="ARBA00001936"/>
    </source>
</evidence>
<comment type="cofactor">
    <cofactor evidence="1">
        <name>Mn(2+)</name>
        <dbReference type="ChEBI" id="CHEBI:29035"/>
    </cofactor>
</comment>
<evidence type="ECO:0000256" key="21">
    <source>
        <dbReference type="SAM" id="Phobius"/>
    </source>
</evidence>
<keyword evidence="15" id="KW-0325">Glycoprotein</keyword>
<keyword evidence="12" id="KW-0460">Magnesium</keyword>
<feature type="domain" description="Oligosaccharyl transferase STT3 N-terminal" evidence="23">
    <location>
        <begin position="363"/>
        <end position="763"/>
    </location>
</feature>
<accession>A0AAD8ZJU5</accession>
<evidence type="ECO:0000256" key="18">
    <source>
        <dbReference type="ARBA" id="ARBA00048829"/>
    </source>
</evidence>
<evidence type="ECO:0000313" key="25">
    <source>
        <dbReference type="EMBL" id="KAK1800744.1"/>
    </source>
</evidence>
<feature type="domain" description="AglB-like core" evidence="24">
    <location>
        <begin position="858"/>
        <end position="926"/>
    </location>
</feature>
<dbReference type="Gene3D" id="3.40.50.12610">
    <property type="match status" value="1"/>
</dbReference>
<evidence type="ECO:0000256" key="10">
    <source>
        <dbReference type="ARBA" id="ARBA00022723"/>
    </source>
</evidence>
<evidence type="ECO:0000256" key="11">
    <source>
        <dbReference type="ARBA" id="ARBA00022824"/>
    </source>
</evidence>
<dbReference type="Pfam" id="PF02516">
    <property type="entry name" value="STT3"/>
    <property type="match status" value="1"/>
</dbReference>
<comment type="caution">
    <text evidence="25">The sequence shown here is derived from an EMBL/GenBank/DDBJ whole genome shotgun (WGS) entry which is preliminary data.</text>
</comment>
<evidence type="ECO:0000313" key="26">
    <source>
        <dbReference type="Proteomes" id="UP001239994"/>
    </source>
</evidence>
<evidence type="ECO:0000259" key="24">
    <source>
        <dbReference type="Pfam" id="PF22627"/>
    </source>
</evidence>
<feature type="transmembrane region" description="Helical" evidence="21">
    <location>
        <begin position="429"/>
        <end position="449"/>
    </location>
</feature>
<dbReference type="SUPFAM" id="SSF51905">
    <property type="entry name" value="FAD/NAD(P)-binding domain"/>
    <property type="match status" value="1"/>
</dbReference>
<evidence type="ECO:0000256" key="20">
    <source>
        <dbReference type="SAM" id="MobiDB-lite"/>
    </source>
</evidence>
<evidence type="ECO:0000256" key="14">
    <source>
        <dbReference type="ARBA" id="ARBA00023136"/>
    </source>
</evidence>
<comment type="cofactor">
    <cofactor evidence="2">
        <name>Mg(2+)</name>
        <dbReference type="ChEBI" id="CHEBI:18420"/>
    </cofactor>
</comment>
<evidence type="ECO:0000256" key="4">
    <source>
        <dbReference type="ARBA" id="ARBA00004922"/>
    </source>
</evidence>
<feature type="transmembrane region" description="Helical" evidence="21">
    <location>
        <begin position="706"/>
        <end position="725"/>
    </location>
</feature>
<keyword evidence="10" id="KW-0479">Metal-binding</keyword>
<evidence type="ECO:0000256" key="15">
    <source>
        <dbReference type="ARBA" id="ARBA00023180"/>
    </source>
</evidence>
<name>A0AAD8ZJU5_9TELE</name>
<dbReference type="EMBL" id="JAROKS010000010">
    <property type="protein sequence ID" value="KAK1800744.1"/>
    <property type="molecule type" value="Genomic_DNA"/>
</dbReference>
<feature type="transmembrane region" description="Helical" evidence="21">
    <location>
        <begin position="461"/>
        <end position="481"/>
    </location>
</feature>
<keyword evidence="14 21" id="KW-0472">Membrane</keyword>
<feature type="transmembrane region" description="Helical" evidence="21">
    <location>
        <begin position="644"/>
        <end position="665"/>
    </location>
</feature>
<feature type="transmembrane region" description="Helical" evidence="21">
    <location>
        <begin position="545"/>
        <end position="571"/>
    </location>
</feature>
<evidence type="ECO:0000256" key="2">
    <source>
        <dbReference type="ARBA" id="ARBA00001946"/>
    </source>
</evidence>
<comment type="catalytic activity">
    <reaction evidence="18">
        <text>a di-trans,poly-cis-dolichyl diphosphooligosaccharide + L-asparaginyl-[protein] = N(4)-(oligosaccharide-(1-&gt;4)-N-acetyl-beta-D-glucosaminyl-(1-&gt;4)-N-acetyl-beta-D-glucosaminyl)-L-asparaginyl-[protein] + a di-trans,poly-cis-dolichyl diphosphate + H(+)</text>
        <dbReference type="Rhea" id="RHEA:22980"/>
        <dbReference type="Rhea" id="RHEA-COMP:12804"/>
        <dbReference type="Rhea" id="RHEA-COMP:12805"/>
        <dbReference type="Rhea" id="RHEA-COMP:19506"/>
        <dbReference type="Rhea" id="RHEA-COMP:19509"/>
        <dbReference type="ChEBI" id="CHEBI:15378"/>
        <dbReference type="ChEBI" id="CHEBI:50347"/>
        <dbReference type="ChEBI" id="CHEBI:57497"/>
        <dbReference type="ChEBI" id="CHEBI:57570"/>
        <dbReference type="ChEBI" id="CHEBI:132529"/>
        <dbReference type="EC" id="2.4.99.18"/>
    </reaction>
</comment>
<dbReference type="GO" id="GO:0018279">
    <property type="term" value="P:protein N-linked glycosylation via asparagine"/>
    <property type="evidence" value="ECO:0007669"/>
    <property type="project" value="TreeGrafter"/>
</dbReference>
<feature type="transmembrane region" description="Helical" evidence="21">
    <location>
        <begin position="583"/>
        <end position="602"/>
    </location>
</feature>
<dbReference type="Proteomes" id="UP001239994">
    <property type="component" value="Unassembled WGS sequence"/>
</dbReference>
<feature type="domain" description="FAD dependent oxidoreductase" evidence="22">
    <location>
        <begin position="1189"/>
        <end position="1603"/>
    </location>
</feature>
<feature type="transmembrane region" description="Helical" evidence="21">
    <location>
        <begin position="797"/>
        <end position="819"/>
    </location>
</feature>
<keyword evidence="26" id="KW-1185">Reference proteome</keyword>
<dbReference type="GO" id="GO:0046872">
    <property type="term" value="F:metal ion binding"/>
    <property type="evidence" value="ECO:0007669"/>
    <property type="project" value="UniProtKB-KW"/>
</dbReference>
<keyword evidence="11" id="KW-0256">Endoplasmic reticulum</keyword>
<dbReference type="Pfam" id="PF07264">
    <property type="entry name" value="EI24"/>
    <property type="match status" value="1"/>
</dbReference>
<dbReference type="InterPro" id="IPR006076">
    <property type="entry name" value="FAD-dep_OxRdtase"/>
</dbReference>
<dbReference type="Gene3D" id="3.30.9.10">
    <property type="entry name" value="D-Amino Acid Oxidase, subunit A, domain 2"/>
    <property type="match status" value="1"/>
</dbReference>
<keyword evidence="8" id="KW-0808">Transferase</keyword>
<dbReference type="PANTHER" id="PTHR13872">
    <property type="entry name" value="DOLICHYL-DIPHOSPHOOLIGOSACCHARIDE--PROTEIN GLYCOSYLTRANSFERASE SUBUNIT"/>
    <property type="match status" value="1"/>
</dbReference>
<keyword evidence="16" id="KW-0464">Manganese</keyword>
<feature type="transmembrane region" description="Helical" evidence="21">
    <location>
        <begin position="732"/>
        <end position="750"/>
    </location>
</feature>
<dbReference type="InterPro" id="IPR003674">
    <property type="entry name" value="Oligo_trans_STT3"/>
</dbReference>
<comment type="subcellular location">
    <subcellularLocation>
        <location evidence="3">Endoplasmic reticulum membrane</location>
        <topology evidence="3">Multi-pass membrane protein</topology>
    </subcellularLocation>
</comment>
<protein>
    <recommendedName>
        <fullName evidence="17">Dolichyl-diphosphooligosaccharide--protein glycosyltransferase subunit STT3A</fullName>
        <ecNumber evidence="6">2.4.99.18</ecNumber>
    </recommendedName>
</protein>
<proteinExistence type="inferred from homology"/>
<feature type="region of interest" description="Disordered" evidence="20">
    <location>
        <begin position="37"/>
        <end position="61"/>
    </location>
</feature>
<evidence type="ECO:0000256" key="6">
    <source>
        <dbReference type="ARBA" id="ARBA00012605"/>
    </source>
</evidence>
<keyword evidence="9 21" id="KW-0812">Transmembrane</keyword>
<dbReference type="FunFam" id="3.40.50.12610:FF:000002">
    <property type="entry name" value="dolichyl-diphosphooligosaccharide--protein glycosyltransferase subunit STT3A"/>
    <property type="match status" value="1"/>
</dbReference>
<feature type="transmembrane region" description="Helical" evidence="21">
    <location>
        <begin position="614"/>
        <end position="632"/>
    </location>
</feature>
<dbReference type="InterPro" id="IPR048307">
    <property type="entry name" value="STT3_N"/>
</dbReference>
<dbReference type="GO" id="GO:0043687">
    <property type="term" value="P:post-translational protein modification"/>
    <property type="evidence" value="ECO:0007669"/>
    <property type="project" value="TreeGrafter"/>
</dbReference>
<feature type="region of interest" description="Disordered" evidence="20">
    <location>
        <begin position="320"/>
        <end position="343"/>
    </location>
</feature>
<reference evidence="25" key="1">
    <citation type="submission" date="2023-03" db="EMBL/GenBank/DDBJ databases">
        <title>Electrophorus voltai genome.</title>
        <authorList>
            <person name="Bian C."/>
        </authorList>
    </citation>
    <scope>NUCLEOTIDE SEQUENCE</scope>
    <source>
        <strain evidence="25">CB-2022</strain>
        <tissue evidence="25">Muscle</tissue>
    </source>
</reference>
<gene>
    <name evidence="25" type="ORF">P4O66_005931</name>
</gene>
<evidence type="ECO:0000256" key="13">
    <source>
        <dbReference type="ARBA" id="ARBA00022989"/>
    </source>
</evidence>
<comment type="subunit">
    <text evidence="19">Component of the oligosaccharyltransferase (OST) complex. There are 2 OST complexes, OST-A and OST-B, which contain STT3A or STT3B as catalytic subunit, respectively. OST-A and OST-B contain common core subunits RPN1, RPN2, OST48, OST4, DAD1 and TMEM258, and OST-A contains DC2/OSTC and KRTCAP2/KCP2 specific accessory subunits. OST-A complex assembly occurs through the formation of 3 subcomplexes. Subcomplex 1 contains RPN1 and TMEM258, subcomplex 2 contains the OST-A-specific subunits STT3A, DC2/OSTC, and KCP2 as well as the core subunit OST4, and subcomplex 3 contains RPN2, DAD1, and OST48. The OST-A complex can form stable complexes with the Sec61 complex or with both the Sec61 and TRAP complexes.</text>
</comment>
<evidence type="ECO:0000256" key="5">
    <source>
        <dbReference type="ARBA" id="ARBA00010810"/>
    </source>
</evidence>
<feature type="transmembrane region" description="Helical" evidence="21">
    <location>
        <begin position="363"/>
        <end position="382"/>
    </location>
</feature>
<evidence type="ECO:0000256" key="7">
    <source>
        <dbReference type="ARBA" id="ARBA00022676"/>
    </source>
</evidence>
<feature type="transmembrane region" description="Helical" evidence="21">
    <location>
        <begin position="75"/>
        <end position="94"/>
    </location>
</feature>
<dbReference type="EC" id="2.4.99.18" evidence="6"/>
<feature type="transmembrane region" description="Helical" evidence="21">
    <location>
        <begin position="114"/>
        <end position="137"/>
    </location>
</feature>
<feature type="transmembrane region" description="Helical" evidence="21">
    <location>
        <begin position="487"/>
        <end position="504"/>
    </location>
</feature>
<dbReference type="Pfam" id="PF22627">
    <property type="entry name" value="AglB_core-like"/>
    <property type="match status" value="1"/>
</dbReference>
<organism evidence="25 26">
    <name type="scientific">Electrophorus voltai</name>
    <dbReference type="NCBI Taxonomy" id="2609070"/>
    <lineage>
        <taxon>Eukaryota</taxon>
        <taxon>Metazoa</taxon>
        <taxon>Chordata</taxon>
        <taxon>Craniata</taxon>
        <taxon>Vertebrata</taxon>
        <taxon>Euteleostomi</taxon>
        <taxon>Actinopterygii</taxon>
        <taxon>Neopterygii</taxon>
        <taxon>Teleostei</taxon>
        <taxon>Ostariophysi</taxon>
        <taxon>Gymnotiformes</taxon>
        <taxon>Gymnotoidei</taxon>
        <taxon>Gymnotidae</taxon>
        <taxon>Electrophorus</taxon>
    </lineage>
</organism>
<dbReference type="InterPro" id="IPR036188">
    <property type="entry name" value="FAD/NAD-bd_sf"/>
</dbReference>
<evidence type="ECO:0000259" key="22">
    <source>
        <dbReference type="Pfam" id="PF01266"/>
    </source>
</evidence>
<dbReference type="Pfam" id="PF01266">
    <property type="entry name" value="DAO"/>
    <property type="match status" value="1"/>
</dbReference>
<evidence type="ECO:0000256" key="9">
    <source>
        <dbReference type="ARBA" id="ARBA00022692"/>
    </source>
</evidence>
<feature type="transmembrane region" description="Helical" evidence="21">
    <location>
        <begin position="516"/>
        <end position="533"/>
    </location>
</feature>
<evidence type="ECO:0000256" key="19">
    <source>
        <dbReference type="ARBA" id="ARBA00062993"/>
    </source>
</evidence>
<evidence type="ECO:0000259" key="23">
    <source>
        <dbReference type="Pfam" id="PF02516"/>
    </source>
</evidence>
<feature type="transmembrane region" description="Helical" evidence="21">
    <location>
        <begin position="175"/>
        <end position="196"/>
    </location>
</feature>
<evidence type="ECO:0000256" key="3">
    <source>
        <dbReference type="ARBA" id="ARBA00004477"/>
    </source>
</evidence>
<evidence type="ECO:0000256" key="8">
    <source>
        <dbReference type="ARBA" id="ARBA00022679"/>
    </source>
</evidence>
<evidence type="ECO:0000256" key="12">
    <source>
        <dbReference type="ARBA" id="ARBA00022842"/>
    </source>
</evidence>